<gene>
    <name evidence="1" type="ORF">J2I46_07140</name>
</gene>
<dbReference type="EMBL" id="JAFMYW010000002">
    <property type="protein sequence ID" value="MBO0948345.1"/>
    <property type="molecule type" value="Genomic_DNA"/>
</dbReference>
<reference evidence="1 2" key="1">
    <citation type="submission" date="2021-03" db="EMBL/GenBank/DDBJ databases">
        <title>Fibrella sp. HMF5405 genome sequencing and assembly.</title>
        <authorList>
            <person name="Kang H."/>
            <person name="Kim H."/>
            <person name="Bae S."/>
            <person name="Joh K."/>
        </authorList>
    </citation>
    <scope>NUCLEOTIDE SEQUENCE [LARGE SCALE GENOMIC DNA]</scope>
    <source>
        <strain evidence="1 2">HMF5405</strain>
    </source>
</reference>
<keyword evidence="2" id="KW-1185">Reference proteome</keyword>
<accession>A0ABS3JEC9</accession>
<organism evidence="1 2">
    <name type="scientific">Fibrella forsythiae</name>
    <dbReference type="NCBI Taxonomy" id="2817061"/>
    <lineage>
        <taxon>Bacteria</taxon>
        <taxon>Pseudomonadati</taxon>
        <taxon>Bacteroidota</taxon>
        <taxon>Cytophagia</taxon>
        <taxon>Cytophagales</taxon>
        <taxon>Spirosomataceae</taxon>
        <taxon>Fibrella</taxon>
    </lineage>
</organism>
<dbReference type="InterPro" id="IPR026341">
    <property type="entry name" value="T9SS_type_B"/>
</dbReference>
<dbReference type="RefSeq" id="WP_207328323.1">
    <property type="nucleotide sequence ID" value="NZ_JAFMYW010000002.1"/>
</dbReference>
<evidence type="ECO:0000313" key="2">
    <source>
        <dbReference type="Proteomes" id="UP000664628"/>
    </source>
</evidence>
<name>A0ABS3JEC9_9BACT</name>
<dbReference type="Pfam" id="PF13585">
    <property type="entry name" value="CHU_C"/>
    <property type="match status" value="1"/>
</dbReference>
<proteinExistence type="predicted"/>
<comment type="caution">
    <text evidence="1">The sequence shown here is derived from an EMBL/GenBank/DDBJ whole genome shotgun (WGS) entry which is preliminary data.</text>
</comment>
<dbReference type="Gene3D" id="2.60.40.10">
    <property type="entry name" value="Immunoglobulins"/>
    <property type="match status" value="1"/>
</dbReference>
<dbReference type="InterPro" id="IPR013783">
    <property type="entry name" value="Ig-like_fold"/>
</dbReference>
<evidence type="ECO:0000313" key="1">
    <source>
        <dbReference type="EMBL" id="MBO0948345.1"/>
    </source>
</evidence>
<sequence>MSSTVYGQRQARTRTPRAANTAALKACLPAQINVSKTVLCTGELIDLRSNILPTYRYRWFKDGAVLVGESSYLLTVNAPGTYKLEVTNTAVAGCVQTDVVTIRQSPLKKITLLPLTQGAACEGGSLVAAIDAGTTDPASVNLAYNWQRNGFSLPGNGPTTQADVPGAYSVFVIDGDCEASAGPIDVFPKPKPAFPAIPAVCASSVDALTLTATPSGGTFSGDGVQNNQFMPKLAGAGQHTVTYSVTSTKGCRADVSQPIQVISIPQPDLGPNQTIIVGTQVALQGPVGSSLSYTWDPIAGILTSGIVDTGGRLNMPRVTVQPEATTTYRLTVSEGGQCPLSSSVVITVLPGLFFPTAFTPNGDGQNDVWTIFGVEAFPLCSVRIYNRWGELILSQSPYSQPWDGRVRGERAAPGPYRYVVSPAPFLPERAGTLTILE</sequence>
<dbReference type="NCBIfam" id="TIGR04131">
    <property type="entry name" value="Bac_Flav_CTERM"/>
    <property type="match status" value="1"/>
</dbReference>
<protein>
    <submittedName>
        <fullName evidence="1">Gliding motility-associated C-terminal domain-containing protein</fullName>
    </submittedName>
</protein>
<dbReference type="Proteomes" id="UP000664628">
    <property type="component" value="Unassembled WGS sequence"/>
</dbReference>